<dbReference type="OrthoDB" id="337762at2"/>
<keyword evidence="3" id="KW-1185">Reference proteome</keyword>
<feature type="domain" description="Neutral/alkaline non-lysosomal ceramidase N-terminal" evidence="1">
    <location>
        <begin position="2"/>
        <end position="199"/>
    </location>
</feature>
<protein>
    <recommendedName>
        <fullName evidence="1">Neutral/alkaline non-lysosomal ceramidase N-terminal domain-containing protein</fullName>
    </recommendedName>
</protein>
<dbReference type="Proteomes" id="UP000050898">
    <property type="component" value="Unassembled WGS sequence"/>
</dbReference>
<name>J1F126_9LACO</name>
<dbReference type="PATRIC" id="fig|1046596.6.peg.1450"/>
<evidence type="ECO:0000313" key="3">
    <source>
        <dbReference type="Proteomes" id="UP000050898"/>
    </source>
</evidence>
<comment type="caution">
    <text evidence="2">The sequence shown here is derived from an EMBL/GenBank/DDBJ whole genome shotgun (WGS) entry which is preliminary data.</text>
</comment>
<evidence type="ECO:0000313" key="2">
    <source>
        <dbReference type="EMBL" id="KRN09176.1"/>
    </source>
</evidence>
<dbReference type="AlphaFoldDB" id="J1F126"/>
<organism evidence="2 3">
    <name type="scientific">Liquorilactobacillus mali KCTC 3596 = DSM 20444</name>
    <dbReference type="NCBI Taxonomy" id="1046596"/>
    <lineage>
        <taxon>Bacteria</taxon>
        <taxon>Bacillati</taxon>
        <taxon>Bacillota</taxon>
        <taxon>Bacilli</taxon>
        <taxon>Lactobacillales</taxon>
        <taxon>Lactobacillaceae</taxon>
        <taxon>Liquorilactobacillus</taxon>
    </lineage>
</organism>
<dbReference type="EMBL" id="AYYH01000032">
    <property type="protein sequence ID" value="KRN09176.1"/>
    <property type="molecule type" value="Genomic_DNA"/>
</dbReference>
<reference evidence="2 3" key="1">
    <citation type="journal article" date="2015" name="Genome Announc.">
        <title>Expanding the biotechnology potential of lactobacilli through comparative genomics of 213 strains and associated genera.</title>
        <authorList>
            <person name="Sun Z."/>
            <person name="Harris H.M."/>
            <person name="McCann A."/>
            <person name="Guo C."/>
            <person name="Argimon S."/>
            <person name="Zhang W."/>
            <person name="Yang X."/>
            <person name="Jeffery I.B."/>
            <person name="Cooney J.C."/>
            <person name="Kagawa T.F."/>
            <person name="Liu W."/>
            <person name="Song Y."/>
            <person name="Salvetti E."/>
            <person name="Wrobel A."/>
            <person name="Rasinkangas P."/>
            <person name="Parkhill J."/>
            <person name="Rea M.C."/>
            <person name="O'Sullivan O."/>
            <person name="Ritari J."/>
            <person name="Douillard F.P."/>
            <person name="Paul Ross R."/>
            <person name="Yang R."/>
            <person name="Briner A.E."/>
            <person name="Felis G.E."/>
            <person name="de Vos W.M."/>
            <person name="Barrangou R."/>
            <person name="Klaenhammer T.R."/>
            <person name="Caufield P.W."/>
            <person name="Cui Y."/>
            <person name="Zhang H."/>
            <person name="O'Toole P.W."/>
        </authorList>
    </citation>
    <scope>NUCLEOTIDE SEQUENCE [LARGE SCALE GENOMIC DNA]</scope>
    <source>
        <strain evidence="2 3">DSM 20444</strain>
    </source>
</reference>
<dbReference type="Pfam" id="PF04734">
    <property type="entry name" value="Ceramidase_alk"/>
    <property type="match status" value="1"/>
</dbReference>
<gene>
    <name evidence="2" type="ORF">FD00_GL001367</name>
</gene>
<evidence type="ECO:0000259" key="1">
    <source>
        <dbReference type="Pfam" id="PF04734"/>
    </source>
</evidence>
<proteinExistence type="predicted"/>
<dbReference type="GeneID" id="98315209"/>
<sequence length="413" mass="46360">MLVGHARKDITPTPPFYLLGYKTELRNQPAKGIHDHIFINALLFCDEKGEQSFLATGDLLEIEDIVAADIRQKISRRFGIAFDHIIIGVTHDHHSVRDYHRTWEFGKFSQSYYDFFVNSFIKAFEECRETLTEVTAHYGQREILGYYSNRNHPNKSADNVVSVIKFTQEDKPVAGIVNIAVHSTVLSSNNQYLTADLAGNLCTKLAEKWGFFPLMLIGCAADSSNRFERQGQDFNELERTTSGLASAITQIKISKKIKLGKIKSVTLSHEVVNDKQLYDEELENKITQLKNGTIKSVGSQPIDAVIKKCNAQLKQPQFHDLLSLGILDIGDLRLFIFPGELAAAGAKPLRASTDKTVLTAGYCNGFHYYFLQAQDYGLSFETIGNPVPAGTFEEIIAQFVNGSQILDTYEKYK</sequence>
<dbReference type="InterPro" id="IPR031329">
    <property type="entry name" value="NEUT/ALK_ceramidase_N"/>
</dbReference>
<accession>J1F126</accession>
<dbReference type="RefSeq" id="WP_003690814.1">
    <property type="nucleotide sequence ID" value="NZ_AKKT01000159.1"/>
</dbReference>